<evidence type="ECO:0000313" key="4">
    <source>
        <dbReference type="Proteomes" id="UP000037600"/>
    </source>
</evidence>
<dbReference type="RefSeq" id="WP_048691417.1">
    <property type="nucleotide sequence ID" value="NZ_KQ130487.1"/>
</dbReference>
<sequence>MKATNLAIYPSLKDRVVFVTGGGTGIGACIVSELCRQGAKVAFVDVKVAESEKLVENVTREFANQPLFIQNDIRDVEALKLAIEKANQHFGNISVLVNNAGDDDRECLENVTQSSWDNSLAINLRPSFFAAQAVLPQMKQNQSGCIINFGSVCWMLRQGGMSAYSASKAALIGLTRDLARDFGQYGIRVNTLVPGWVMTEKQLSHWIDEPTQAWLKQTQCLKNDLVEQDIANMVMFLAADDSAMISAQTLVVDGGLV</sequence>
<evidence type="ECO:0000313" key="3">
    <source>
        <dbReference type="EMBL" id="KMT65614.1"/>
    </source>
</evidence>
<dbReference type="PRINTS" id="PR00080">
    <property type="entry name" value="SDRFAMILY"/>
</dbReference>
<dbReference type="PANTHER" id="PTHR43639">
    <property type="entry name" value="OXIDOREDUCTASE, SHORT-CHAIN DEHYDROGENASE/REDUCTASE FAMILY (AFU_ORTHOLOGUE AFUA_5G02870)"/>
    <property type="match status" value="1"/>
</dbReference>
<reference evidence="3 4" key="1">
    <citation type="submission" date="2015-04" db="EMBL/GenBank/DDBJ databases">
        <title>Draft Genome Sequence of the Novel Agar-Digesting Marine Bacterium Q1.</title>
        <authorList>
            <person name="Li Y."/>
            <person name="Li D."/>
            <person name="Chen G."/>
            <person name="Du Z."/>
        </authorList>
    </citation>
    <scope>NUCLEOTIDE SEQUENCE [LARGE SCALE GENOMIC DNA]</scope>
    <source>
        <strain evidence="3 4">Q1</strain>
    </source>
</reference>
<dbReference type="PRINTS" id="PR00081">
    <property type="entry name" value="GDHRDH"/>
</dbReference>
<dbReference type="PROSITE" id="PS00061">
    <property type="entry name" value="ADH_SHORT"/>
    <property type="match status" value="1"/>
</dbReference>
<keyword evidence="4" id="KW-1185">Reference proteome</keyword>
<proteinExistence type="inferred from homology"/>
<dbReference type="InterPro" id="IPR036291">
    <property type="entry name" value="NAD(P)-bd_dom_sf"/>
</dbReference>
<organism evidence="3 4">
    <name type="scientific">Catenovulum maritimum</name>
    <dbReference type="NCBI Taxonomy" id="1513271"/>
    <lineage>
        <taxon>Bacteria</taxon>
        <taxon>Pseudomonadati</taxon>
        <taxon>Pseudomonadota</taxon>
        <taxon>Gammaproteobacteria</taxon>
        <taxon>Alteromonadales</taxon>
        <taxon>Alteromonadaceae</taxon>
        <taxon>Catenovulum</taxon>
    </lineage>
</organism>
<comment type="caution">
    <text evidence="3">The sequence shown here is derived from an EMBL/GenBank/DDBJ whole genome shotgun (WGS) entry which is preliminary data.</text>
</comment>
<evidence type="ECO:0000256" key="1">
    <source>
        <dbReference type="ARBA" id="ARBA00006484"/>
    </source>
</evidence>
<keyword evidence="2" id="KW-0560">Oxidoreductase</keyword>
<dbReference type="InterPro" id="IPR002347">
    <property type="entry name" value="SDR_fam"/>
</dbReference>
<dbReference type="OrthoDB" id="9789398at2"/>
<dbReference type="AlphaFoldDB" id="A0A0J8GWE6"/>
<dbReference type="STRING" id="1513271.XM47_07910"/>
<comment type="similarity">
    <text evidence="1">Belongs to the short-chain dehydrogenases/reductases (SDR) family.</text>
</comment>
<accession>A0A0J8GWE6</accession>
<dbReference type="PANTHER" id="PTHR43639:SF1">
    <property type="entry name" value="SHORT-CHAIN DEHYDROGENASE_REDUCTASE FAMILY PROTEIN"/>
    <property type="match status" value="1"/>
</dbReference>
<dbReference type="Proteomes" id="UP000037600">
    <property type="component" value="Unassembled WGS sequence"/>
</dbReference>
<dbReference type="GO" id="GO:0016491">
    <property type="term" value="F:oxidoreductase activity"/>
    <property type="evidence" value="ECO:0007669"/>
    <property type="project" value="UniProtKB-KW"/>
</dbReference>
<dbReference type="InterPro" id="IPR020904">
    <property type="entry name" value="Sc_DH/Rdtase_CS"/>
</dbReference>
<name>A0A0J8GWE6_9ALTE</name>
<dbReference type="EMBL" id="LAZL01000010">
    <property type="protein sequence ID" value="KMT65614.1"/>
    <property type="molecule type" value="Genomic_DNA"/>
</dbReference>
<dbReference type="Pfam" id="PF13561">
    <property type="entry name" value="adh_short_C2"/>
    <property type="match status" value="1"/>
</dbReference>
<dbReference type="Gene3D" id="3.40.50.720">
    <property type="entry name" value="NAD(P)-binding Rossmann-like Domain"/>
    <property type="match status" value="1"/>
</dbReference>
<dbReference type="PROSITE" id="PS51257">
    <property type="entry name" value="PROKAR_LIPOPROTEIN"/>
    <property type="match status" value="1"/>
</dbReference>
<evidence type="ECO:0000256" key="2">
    <source>
        <dbReference type="ARBA" id="ARBA00023002"/>
    </source>
</evidence>
<dbReference type="SUPFAM" id="SSF51735">
    <property type="entry name" value="NAD(P)-binding Rossmann-fold domains"/>
    <property type="match status" value="1"/>
</dbReference>
<protein>
    <submittedName>
        <fullName evidence="3">3-oxoacyl-ACP reductase</fullName>
    </submittedName>
</protein>
<dbReference type="CDD" id="cd05233">
    <property type="entry name" value="SDR_c"/>
    <property type="match status" value="1"/>
</dbReference>
<gene>
    <name evidence="3" type="ORF">XM47_07910</name>
</gene>
<dbReference type="FunFam" id="3.40.50.720:FF:000084">
    <property type="entry name" value="Short-chain dehydrogenase reductase"/>
    <property type="match status" value="1"/>
</dbReference>